<feature type="transmembrane region" description="Helical" evidence="5">
    <location>
        <begin position="263"/>
        <end position="282"/>
    </location>
</feature>
<gene>
    <name evidence="6" type="ORF">CKY47_29475</name>
</gene>
<accession>A0ABU0X7C6</accession>
<dbReference type="Pfam" id="PF02361">
    <property type="entry name" value="CbiQ"/>
    <property type="match status" value="1"/>
</dbReference>
<feature type="transmembrane region" description="Helical" evidence="5">
    <location>
        <begin position="236"/>
        <end position="257"/>
    </location>
</feature>
<feature type="transmembrane region" description="Helical" evidence="5">
    <location>
        <begin position="303"/>
        <end position="321"/>
    </location>
</feature>
<evidence type="ECO:0000256" key="4">
    <source>
        <dbReference type="ARBA" id="ARBA00023136"/>
    </source>
</evidence>
<evidence type="ECO:0000256" key="1">
    <source>
        <dbReference type="ARBA" id="ARBA00004141"/>
    </source>
</evidence>
<sequence>MDRAAAREGRGVTLHPGAWWLWALSLGAVAGRTNNPLLLALVVVVAGYVAVSCRQDTPWASAYGVFLKFGLVVIAIRVLFHVLLGGVTGPTVLLTLPEVPLPDWARGVRLGGPVSAEGLAFAVYQGLQLATLLCCVGAANALANAKRLLRSLPAALYEVSVAVVVALTVAPQLVASARSVRRARALRGDAVRGVRAVRVLLAPVLEDAFERSLVLAAAMDSRGYGRTAGQSRRARLLTGGLVLGGLAGLCVGAYGLLDGTSSPLVGAPVLAVGSALAVAGLWSGSRRVRRSRYRPDRWGPRELLVVASGLVAVSAAFLAPADLGGAALSASTVPLTAPGLPLLPALGVLCALAPVLIAGRPTGKRT</sequence>
<feature type="transmembrane region" description="Helical" evidence="5">
    <location>
        <begin position="341"/>
        <end position="359"/>
    </location>
</feature>
<evidence type="ECO:0000313" key="6">
    <source>
        <dbReference type="EMBL" id="MDQ2588022.1"/>
    </source>
</evidence>
<comment type="subcellular location">
    <subcellularLocation>
        <location evidence="1">Membrane</location>
        <topology evidence="1">Multi-pass membrane protein</topology>
    </subcellularLocation>
</comment>
<dbReference type="PANTHER" id="PTHR33514">
    <property type="entry name" value="PROTEIN ABCI12, CHLOROPLASTIC"/>
    <property type="match status" value="1"/>
</dbReference>
<dbReference type="Proteomes" id="UP001225605">
    <property type="component" value="Unassembled WGS sequence"/>
</dbReference>
<dbReference type="InterPro" id="IPR003339">
    <property type="entry name" value="ABC/ECF_trnsptr_transmembrane"/>
</dbReference>
<reference evidence="6 7" key="1">
    <citation type="submission" date="2017-06" db="EMBL/GenBank/DDBJ databases">
        <title>Cultured bacterium strain Saccharothrix yanglingensis Hhs.015.</title>
        <authorList>
            <person name="Xia Y."/>
        </authorList>
    </citation>
    <scope>NUCLEOTIDE SEQUENCE [LARGE SCALE GENOMIC DNA]</scope>
    <source>
        <strain evidence="6 7">Hhs.015</strain>
    </source>
</reference>
<evidence type="ECO:0000256" key="3">
    <source>
        <dbReference type="ARBA" id="ARBA00022989"/>
    </source>
</evidence>
<dbReference type="EMBL" id="NSDM01000015">
    <property type="protein sequence ID" value="MDQ2588022.1"/>
    <property type="molecule type" value="Genomic_DNA"/>
</dbReference>
<proteinExistence type="predicted"/>
<feature type="transmembrane region" description="Helical" evidence="5">
    <location>
        <begin position="12"/>
        <end position="30"/>
    </location>
</feature>
<evidence type="ECO:0000313" key="7">
    <source>
        <dbReference type="Proteomes" id="UP001225605"/>
    </source>
</evidence>
<name>A0ABU0X7C6_9PSEU</name>
<keyword evidence="7" id="KW-1185">Reference proteome</keyword>
<keyword evidence="3 5" id="KW-1133">Transmembrane helix</keyword>
<keyword evidence="4 5" id="KW-0472">Membrane</keyword>
<feature type="transmembrane region" description="Helical" evidence="5">
    <location>
        <begin position="154"/>
        <end position="174"/>
    </location>
</feature>
<keyword evidence="2 5" id="KW-0812">Transmembrane</keyword>
<feature type="transmembrane region" description="Helical" evidence="5">
    <location>
        <begin position="36"/>
        <end position="53"/>
    </location>
</feature>
<evidence type="ECO:0000256" key="2">
    <source>
        <dbReference type="ARBA" id="ARBA00022692"/>
    </source>
</evidence>
<organism evidence="6 7">
    <name type="scientific">Saccharothrix yanglingensis</name>
    <dbReference type="NCBI Taxonomy" id="659496"/>
    <lineage>
        <taxon>Bacteria</taxon>
        <taxon>Bacillati</taxon>
        <taxon>Actinomycetota</taxon>
        <taxon>Actinomycetes</taxon>
        <taxon>Pseudonocardiales</taxon>
        <taxon>Pseudonocardiaceae</taxon>
        <taxon>Saccharothrix</taxon>
    </lineage>
</organism>
<protein>
    <submittedName>
        <fullName evidence="6">Cobalt ABC transporter permease</fullName>
    </submittedName>
</protein>
<feature type="transmembrane region" description="Helical" evidence="5">
    <location>
        <begin position="65"/>
        <end position="84"/>
    </location>
</feature>
<comment type="caution">
    <text evidence="6">The sequence shown here is derived from an EMBL/GenBank/DDBJ whole genome shotgun (WGS) entry which is preliminary data.</text>
</comment>
<dbReference type="PANTHER" id="PTHR33514:SF15">
    <property type="entry name" value="COBALT TRANSPORT PROTEIN"/>
    <property type="match status" value="1"/>
</dbReference>
<evidence type="ECO:0000256" key="5">
    <source>
        <dbReference type="SAM" id="Phobius"/>
    </source>
</evidence>